<dbReference type="Proteomes" id="UP000605897">
    <property type="component" value="Unassembled WGS sequence"/>
</dbReference>
<dbReference type="EMBL" id="BNAU01000005">
    <property type="protein sequence ID" value="GHF07181.1"/>
    <property type="molecule type" value="Genomic_DNA"/>
</dbReference>
<comment type="caution">
    <text evidence="1">The sequence shown here is derived from an EMBL/GenBank/DDBJ whole genome shotgun (WGS) entry which is preliminary data.</text>
</comment>
<evidence type="ECO:0000313" key="1">
    <source>
        <dbReference type="EMBL" id="GHF07181.1"/>
    </source>
</evidence>
<keyword evidence="2" id="KW-1185">Reference proteome</keyword>
<reference evidence="2" key="1">
    <citation type="journal article" date="2019" name="Int. J. Syst. Evol. Microbiol.">
        <title>The Global Catalogue of Microorganisms (GCM) 10K type strain sequencing project: providing services to taxonomists for standard genome sequencing and annotation.</title>
        <authorList>
            <consortium name="The Broad Institute Genomics Platform"/>
            <consortium name="The Broad Institute Genome Sequencing Center for Infectious Disease"/>
            <person name="Wu L."/>
            <person name="Ma J."/>
        </authorList>
    </citation>
    <scope>NUCLEOTIDE SEQUENCE [LARGE SCALE GENOMIC DNA]</scope>
    <source>
        <strain evidence="2">CGMCC 4.7677</strain>
    </source>
</reference>
<gene>
    <name evidence="1" type="ORF">GCM10017786_45990</name>
</gene>
<sequence length="61" mass="6352">MQLVGDELLGEPAGEVHEMVGCDAAGNGYAGVDGHRCSAPSGWLELKLPMGNTPSELNLTR</sequence>
<proteinExistence type="predicted"/>
<organism evidence="1 2">
    <name type="scientific">Amycolatopsis deserti</name>
    <dbReference type="NCBI Taxonomy" id="185696"/>
    <lineage>
        <taxon>Bacteria</taxon>
        <taxon>Bacillati</taxon>
        <taxon>Actinomycetota</taxon>
        <taxon>Actinomycetes</taxon>
        <taxon>Pseudonocardiales</taxon>
        <taxon>Pseudonocardiaceae</taxon>
        <taxon>Amycolatopsis</taxon>
    </lineage>
</organism>
<name>A0ABQ3JC14_9PSEU</name>
<evidence type="ECO:0000313" key="2">
    <source>
        <dbReference type="Proteomes" id="UP000605897"/>
    </source>
</evidence>
<accession>A0ABQ3JC14</accession>
<protein>
    <submittedName>
        <fullName evidence="1">Uncharacterized protein</fullName>
    </submittedName>
</protein>